<evidence type="ECO:0000313" key="6">
    <source>
        <dbReference type="Proteomes" id="UP001606300"/>
    </source>
</evidence>
<protein>
    <submittedName>
        <fullName evidence="5">RHS repeat domain-containing protein</fullName>
    </submittedName>
</protein>
<dbReference type="EMBL" id="JBIGHY010000007">
    <property type="protein sequence ID" value="MFG6416143.1"/>
    <property type="molecule type" value="Genomic_DNA"/>
</dbReference>
<name>A0ABW7ERN0_9BURK</name>
<feature type="chain" id="PRO_5045262550" evidence="3">
    <location>
        <begin position="32"/>
        <end position="785"/>
    </location>
</feature>
<dbReference type="PANTHER" id="PTHR32305:SF15">
    <property type="entry name" value="PROTEIN RHSA-RELATED"/>
    <property type="match status" value="1"/>
</dbReference>
<dbReference type="PROSITE" id="PS50164">
    <property type="entry name" value="GIY_YIG"/>
    <property type="match status" value="1"/>
</dbReference>
<reference evidence="5 6" key="1">
    <citation type="submission" date="2024-09" db="EMBL/GenBank/DDBJ databases">
        <title>Novel species of the genus Pelomonas and Roseateles isolated from streams.</title>
        <authorList>
            <person name="Lu H."/>
        </authorList>
    </citation>
    <scope>NUCLEOTIDE SEQUENCE [LARGE SCALE GENOMIC DNA]</scope>
    <source>
        <strain evidence="5 6">DC23W</strain>
    </source>
</reference>
<sequence>MRHVIWGRRSTGSIAQAGLTAVMLVGLAARAQTLPAPPVSPVPVVNFEYDAEGNPTKTIVAPSTRALTNRHTYDSLARRNTTTDAKSGIVSFGYDLRDEPTWVKDPRQLTTSYNLDGFGNPWKLTSPDTGIANSTYDAVGNLKTRTDSRGVLATHWYDALNRIKQVTYSRSGSSNRDVKWTYDQTGTSFGAGVGRLTTAATPDATTTIRYDALGRVTATVQSVGSVGMSRSVTYDYDPAGNVTAITYPSGRVINFGRVNGQVRSIYKTPPVTPFIDQILMNAAGQPESWVWNFPGSPPRAHARVYDTNGRLVRHSLGQLVRDITYDDADRISRYTHYNAATAQPAPSYDQSFGYDELNRLTTVTGSTNWSYAYDANGNRTASTAGATARGLTVSSSSNRLDALTNPARSMVYNADGTTLSDIQSGSSANYTASYSLEGRLAAMAQGSTAGVEFGYDAMGRRVWRSQWTGSPTNLRTVTIYAYDLDNHLIGEYKPDGTPINEYIWLGDIPVVMINLSGAEFAAYGIHTDHLNTPRMLLEPGGALRWRWLGEPFGASPAEEQPTAGRPALKFNLRFPGQQYEAFGGRHYNHFRDYDPTTGRYVQSDPIGLEGGINTYAYSYSNPISYADPSGLQVPMFPPVPITAPTLIPGAKAAGGAGNANSGSNADGGLGGSEDRSRGNACTLYHIVDCQGETIYVGITQQDPRAREGQHSSRIDGKMRIYECVNCKLTFTPIKRYESRSSCENAETQQIQALRPFANDRKNPDGALVRYEKYREWFAQKCTPCQ</sequence>
<dbReference type="Gene3D" id="2.180.10.10">
    <property type="entry name" value="RHS repeat-associated core"/>
    <property type="match status" value="1"/>
</dbReference>
<dbReference type="NCBIfam" id="TIGR03696">
    <property type="entry name" value="Rhs_assc_core"/>
    <property type="match status" value="1"/>
</dbReference>
<dbReference type="PANTHER" id="PTHR32305">
    <property type="match status" value="1"/>
</dbReference>
<proteinExistence type="predicted"/>
<feature type="region of interest" description="Disordered" evidence="2">
    <location>
        <begin position="652"/>
        <end position="674"/>
    </location>
</feature>
<dbReference type="PRINTS" id="PR00394">
    <property type="entry name" value="RHSPROTEIN"/>
</dbReference>
<dbReference type="RefSeq" id="WP_394472210.1">
    <property type="nucleotide sequence ID" value="NZ_JBIGHY010000007.1"/>
</dbReference>
<dbReference type="InterPro" id="IPR031325">
    <property type="entry name" value="RHS_repeat"/>
</dbReference>
<gene>
    <name evidence="5" type="ORF">ACG02S_19800</name>
</gene>
<dbReference type="Pfam" id="PF25023">
    <property type="entry name" value="TEN_YD-shell"/>
    <property type="match status" value="1"/>
</dbReference>
<feature type="domain" description="GIY-YIG" evidence="4">
    <location>
        <begin position="679"/>
        <end position="759"/>
    </location>
</feature>
<comment type="caution">
    <text evidence="5">The sequence shown here is derived from an EMBL/GenBank/DDBJ whole genome shotgun (WGS) entry which is preliminary data.</text>
</comment>
<dbReference type="InterPro" id="IPR056823">
    <property type="entry name" value="TEN-like_YD-shell"/>
</dbReference>
<dbReference type="Pfam" id="PF05593">
    <property type="entry name" value="RHS_repeat"/>
    <property type="match status" value="1"/>
</dbReference>
<keyword evidence="6" id="KW-1185">Reference proteome</keyword>
<organism evidence="5 6">
    <name type="scientific">Pelomonas dachongensis</name>
    <dbReference type="NCBI Taxonomy" id="3299029"/>
    <lineage>
        <taxon>Bacteria</taxon>
        <taxon>Pseudomonadati</taxon>
        <taxon>Pseudomonadota</taxon>
        <taxon>Betaproteobacteria</taxon>
        <taxon>Burkholderiales</taxon>
        <taxon>Sphaerotilaceae</taxon>
        <taxon>Roseateles</taxon>
    </lineage>
</organism>
<evidence type="ECO:0000313" key="5">
    <source>
        <dbReference type="EMBL" id="MFG6416143.1"/>
    </source>
</evidence>
<dbReference type="InterPro" id="IPR022385">
    <property type="entry name" value="Rhs_assc_core"/>
</dbReference>
<keyword evidence="3" id="KW-0732">Signal</keyword>
<dbReference type="Proteomes" id="UP001606300">
    <property type="component" value="Unassembled WGS sequence"/>
</dbReference>
<dbReference type="InterPro" id="IPR000305">
    <property type="entry name" value="GIY-YIG_endonuc"/>
</dbReference>
<keyword evidence="1" id="KW-0677">Repeat</keyword>
<evidence type="ECO:0000256" key="1">
    <source>
        <dbReference type="ARBA" id="ARBA00022737"/>
    </source>
</evidence>
<evidence type="ECO:0000256" key="3">
    <source>
        <dbReference type="SAM" id="SignalP"/>
    </source>
</evidence>
<accession>A0ABW7ERN0</accession>
<feature type="signal peptide" evidence="3">
    <location>
        <begin position="1"/>
        <end position="31"/>
    </location>
</feature>
<evidence type="ECO:0000259" key="4">
    <source>
        <dbReference type="PROSITE" id="PS50164"/>
    </source>
</evidence>
<dbReference type="InterPro" id="IPR050708">
    <property type="entry name" value="T6SS_VgrG/RHS"/>
</dbReference>
<evidence type="ECO:0000256" key="2">
    <source>
        <dbReference type="SAM" id="MobiDB-lite"/>
    </source>
</evidence>